<evidence type="ECO:0000256" key="1">
    <source>
        <dbReference type="SAM" id="MobiDB-lite"/>
    </source>
</evidence>
<reference evidence="2" key="2">
    <citation type="submission" date="2020-05" db="UniProtKB">
        <authorList>
            <consortium name="EnsemblMetazoa"/>
        </authorList>
    </citation>
    <scope>IDENTIFICATION</scope>
    <source>
        <strain evidence="2">maculatus3</strain>
    </source>
</reference>
<feature type="region of interest" description="Disordered" evidence="1">
    <location>
        <begin position="1"/>
        <end position="71"/>
    </location>
</feature>
<feature type="compositionally biased region" description="Low complexity" evidence="1">
    <location>
        <begin position="259"/>
        <end position="280"/>
    </location>
</feature>
<reference evidence="3" key="1">
    <citation type="submission" date="2013-09" db="EMBL/GenBank/DDBJ databases">
        <title>The Genome Sequence of Anopheles maculatus species B.</title>
        <authorList>
            <consortium name="The Broad Institute Genomics Platform"/>
            <person name="Neafsey D.E."/>
            <person name="Besansky N."/>
            <person name="Howell P."/>
            <person name="Walton C."/>
            <person name="Young S.K."/>
            <person name="Zeng Q."/>
            <person name="Gargeya S."/>
            <person name="Fitzgerald M."/>
            <person name="Haas B."/>
            <person name="Abouelleil A."/>
            <person name="Allen A.W."/>
            <person name="Alvarado L."/>
            <person name="Arachchi H.M."/>
            <person name="Berlin A.M."/>
            <person name="Chapman S.B."/>
            <person name="Gainer-Dewar J."/>
            <person name="Goldberg J."/>
            <person name="Griggs A."/>
            <person name="Gujja S."/>
            <person name="Hansen M."/>
            <person name="Howarth C."/>
            <person name="Imamovic A."/>
            <person name="Ireland A."/>
            <person name="Larimer J."/>
            <person name="McCowan C."/>
            <person name="Murphy C."/>
            <person name="Pearson M."/>
            <person name="Poon T.W."/>
            <person name="Priest M."/>
            <person name="Roberts A."/>
            <person name="Saif S."/>
            <person name="Shea T."/>
            <person name="Sisk P."/>
            <person name="Sykes S."/>
            <person name="Wortman J."/>
            <person name="Nusbaum C."/>
            <person name="Birren B."/>
        </authorList>
    </citation>
    <scope>NUCLEOTIDE SEQUENCE [LARGE SCALE GENOMIC DNA]</scope>
    <source>
        <strain evidence="3">maculatus3</strain>
    </source>
</reference>
<evidence type="ECO:0000313" key="3">
    <source>
        <dbReference type="Proteomes" id="UP000075901"/>
    </source>
</evidence>
<name>A0A182SGE1_9DIPT</name>
<feature type="compositionally biased region" description="Polar residues" evidence="1">
    <location>
        <begin position="55"/>
        <end position="68"/>
    </location>
</feature>
<proteinExistence type="predicted"/>
<accession>A0A182SGE1</accession>
<organism evidence="2 3">
    <name type="scientific">Anopheles maculatus</name>
    <dbReference type="NCBI Taxonomy" id="74869"/>
    <lineage>
        <taxon>Eukaryota</taxon>
        <taxon>Metazoa</taxon>
        <taxon>Ecdysozoa</taxon>
        <taxon>Arthropoda</taxon>
        <taxon>Hexapoda</taxon>
        <taxon>Insecta</taxon>
        <taxon>Pterygota</taxon>
        <taxon>Neoptera</taxon>
        <taxon>Endopterygota</taxon>
        <taxon>Diptera</taxon>
        <taxon>Nematocera</taxon>
        <taxon>Culicoidea</taxon>
        <taxon>Culicidae</taxon>
        <taxon>Anophelinae</taxon>
        <taxon>Anopheles</taxon>
        <taxon>Anopheles maculatus group</taxon>
    </lineage>
</organism>
<feature type="region of interest" description="Disordered" evidence="1">
    <location>
        <begin position="232"/>
        <end position="289"/>
    </location>
</feature>
<protein>
    <recommendedName>
        <fullName evidence="4">Ataxin-2 C-terminal domain-containing protein</fullName>
    </recommendedName>
</protein>
<keyword evidence="3" id="KW-1185">Reference proteome</keyword>
<dbReference type="AlphaFoldDB" id="A0A182SGE1"/>
<dbReference type="EnsemblMetazoa" id="AMAM006254-RA">
    <property type="protein sequence ID" value="AMAM006254-PA"/>
    <property type="gene ID" value="AMAM006254"/>
</dbReference>
<dbReference type="VEuPathDB" id="VectorBase:AMAM006254"/>
<feature type="compositionally biased region" description="Polar residues" evidence="1">
    <location>
        <begin position="233"/>
        <end position="242"/>
    </location>
</feature>
<sequence>MDEDEEIWFNEEEDYAETAGKSGTPELDSTIGKMFEKKAMDTSSSLNGPKYGSGAVSTAQSHQLSSQMHGGVTATATSADDVAATSHLLTINNGTDGTTTDDIVATSAAHLQSSSLVDPNCLSHAVAQAAAAAVANNNGLPSSSSPVAVETVSSLGEIGHEHLQHHKDHHRVLEDDASSANLTPADESALDDANSLVVSALGESDLSAVYQLQTTTGAVSSTVVASTSCETTPASSTLSSIPATPPILDSAPAVEQPESGGADLSLQDSLSSSAASVGSSTNTTAPTTM</sequence>
<evidence type="ECO:0008006" key="4">
    <source>
        <dbReference type="Google" id="ProtNLM"/>
    </source>
</evidence>
<feature type="compositionally biased region" description="Acidic residues" evidence="1">
    <location>
        <begin position="1"/>
        <end position="16"/>
    </location>
</feature>
<evidence type="ECO:0000313" key="2">
    <source>
        <dbReference type="EnsemblMetazoa" id="AMAM006254-PA"/>
    </source>
</evidence>
<dbReference type="Proteomes" id="UP000075901">
    <property type="component" value="Unassembled WGS sequence"/>
</dbReference>